<dbReference type="Pfam" id="PF13561">
    <property type="entry name" value="adh_short_C2"/>
    <property type="match status" value="1"/>
</dbReference>
<dbReference type="GO" id="GO:0016491">
    <property type="term" value="F:oxidoreductase activity"/>
    <property type="evidence" value="ECO:0007669"/>
    <property type="project" value="UniProtKB-KW"/>
</dbReference>
<evidence type="ECO:0000313" key="3">
    <source>
        <dbReference type="EMBL" id="MFC5855309.1"/>
    </source>
</evidence>
<dbReference type="PRINTS" id="PR00081">
    <property type="entry name" value="GDHRDH"/>
</dbReference>
<keyword evidence="3" id="KW-0560">Oxidoreductase</keyword>
<evidence type="ECO:0000313" key="4">
    <source>
        <dbReference type="Proteomes" id="UP001596180"/>
    </source>
</evidence>
<dbReference type="Gene3D" id="3.40.50.720">
    <property type="entry name" value="NAD(P)-binding Rossmann-like Domain"/>
    <property type="match status" value="1"/>
</dbReference>
<keyword evidence="4" id="KW-1185">Reference proteome</keyword>
<protein>
    <submittedName>
        <fullName evidence="3">SDR family NAD(P)-dependent oxidoreductase</fullName>
        <ecNumber evidence="3">1.1.1.-</ecNumber>
    </submittedName>
</protein>
<dbReference type="EC" id="1.1.1.-" evidence="3"/>
<name>A0ABW1E617_9ACTN</name>
<gene>
    <name evidence="3" type="ORF">ACFPZI_27065</name>
</gene>
<organism evidence="3 4">
    <name type="scientific">Streptomyces chlorus</name>
    <dbReference type="NCBI Taxonomy" id="887452"/>
    <lineage>
        <taxon>Bacteria</taxon>
        <taxon>Bacillati</taxon>
        <taxon>Actinomycetota</taxon>
        <taxon>Actinomycetes</taxon>
        <taxon>Kitasatosporales</taxon>
        <taxon>Streptomycetaceae</taxon>
        <taxon>Streptomyces</taxon>
    </lineage>
</organism>
<proteinExistence type="inferred from homology"/>
<reference evidence="4" key="1">
    <citation type="journal article" date="2019" name="Int. J. Syst. Evol. Microbiol.">
        <title>The Global Catalogue of Microorganisms (GCM) 10K type strain sequencing project: providing services to taxonomists for standard genome sequencing and annotation.</title>
        <authorList>
            <consortium name="The Broad Institute Genomics Platform"/>
            <consortium name="The Broad Institute Genome Sequencing Center for Infectious Disease"/>
            <person name="Wu L."/>
            <person name="Ma J."/>
        </authorList>
    </citation>
    <scope>NUCLEOTIDE SEQUENCE [LARGE SCALE GENOMIC DNA]</scope>
    <source>
        <strain evidence="4">JCM 10411</strain>
    </source>
</reference>
<comment type="caution">
    <text evidence="3">The sequence shown here is derived from an EMBL/GenBank/DDBJ whole genome shotgun (WGS) entry which is preliminary data.</text>
</comment>
<dbReference type="CDD" id="cd05233">
    <property type="entry name" value="SDR_c"/>
    <property type="match status" value="1"/>
</dbReference>
<dbReference type="Proteomes" id="UP001596180">
    <property type="component" value="Unassembled WGS sequence"/>
</dbReference>
<dbReference type="PANTHER" id="PTHR42760">
    <property type="entry name" value="SHORT-CHAIN DEHYDROGENASES/REDUCTASES FAMILY MEMBER"/>
    <property type="match status" value="1"/>
</dbReference>
<dbReference type="PRINTS" id="PR00080">
    <property type="entry name" value="SDRFAMILY"/>
</dbReference>
<feature type="region of interest" description="Disordered" evidence="2">
    <location>
        <begin position="1"/>
        <end position="21"/>
    </location>
</feature>
<dbReference type="InterPro" id="IPR002347">
    <property type="entry name" value="SDR_fam"/>
</dbReference>
<accession>A0ABW1E617</accession>
<evidence type="ECO:0000256" key="2">
    <source>
        <dbReference type="SAM" id="MobiDB-lite"/>
    </source>
</evidence>
<evidence type="ECO:0000256" key="1">
    <source>
        <dbReference type="ARBA" id="ARBA00006484"/>
    </source>
</evidence>
<sequence length="277" mass="28760">MTTTISRAAAHGNSRPPVQTRTAVVTGGAGGIGSAISRRLAERGYGVVVADIDGAAADSTARALPGVDGAEHRGFGGDLTSSSVNRELAEFAAGIAPIGALVNAVGISPKRNGSKIHFHELTDSEWHAIMAVNVTAPFFLIREAFPHMPTDGTACVVNLLSITAKLGTGSPEGDSCPPFLPTTAAYGASKAALQNLTASLSRELAPRRIRVNGVAPGFVRTPMMGDVPVDERLLSQVPMRRFAQPEEVADAVEFLVSDRASYINGASIDVNGGWVTC</sequence>
<dbReference type="SUPFAM" id="SSF51735">
    <property type="entry name" value="NAD(P)-binding Rossmann-fold domains"/>
    <property type="match status" value="1"/>
</dbReference>
<dbReference type="RefSeq" id="WP_381368031.1">
    <property type="nucleotide sequence ID" value="NZ_JBHSOA010000061.1"/>
</dbReference>
<dbReference type="EMBL" id="JBHSOA010000061">
    <property type="protein sequence ID" value="MFC5855309.1"/>
    <property type="molecule type" value="Genomic_DNA"/>
</dbReference>
<dbReference type="PANTHER" id="PTHR42760:SF123">
    <property type="entry name" value="OXIDOREDUCTASE"/>
    <property type="match status" value="1"/>
</dbReference>
<comment type="similarity">
    <text evidence="1">Belongs to the short-chain dehydrogenases/reductases (SDR) family.</text>
</comment>
<dbReference type="InterPro" id="IPR036291">
    <property type="entry name" value="NAD(P)-bd_dom_sf"/>
</dbReference>